<evidence type="ECO:0000313" key="3">
    <source>
        <dbReference type="Proteomes" id="UP001214757"/>
    </source>
</evidence>
<proteinExistence type="predicted"/>
<dbReference type="Proteomes" id="UP001214757">
    <property type="component" value="Unassembled WGS sequence"/>
</dbReference>
<protein>
    <recommendedName>
        <fullName evidence="4">Phage protein</fullName>
    </recommendedName>
</protein>
<name>A0ABT5MCI3_9GAMM</name>
<evidence type="ECO:0000313" key="2">
    <source>
        <dbReference type="EMBL" id="MDC9623981.1"/>
    </source>
</evidence>
<sequence>MNKEFCVLAGKYEEEQTENIKVSYFFNTLEEAEKFIVENKLTSYPFCRVEIYYN</sequence>
<comment type="caution">
    <text evidence="2">The sequence shown here is derived from an EMBL/GenBank/DDBJ whole genome shotgun (WGS) entry which is preliminary data.</text>
</comment>
<dbReference type="EMBL" id="JAQRFO010000089">
    <property type="protein sequence ID" value="MDC9623981.1"/>
    <property type="molecule type" value="Genomic_DNA"/>
</dbReference>
<keyword evidence="3" id="KW-1185">Reference proteome</keyword>
<dbReference type="EMBL" id="JAQRFO010000084">
    <property type="protein sequence ID" value="MDC9623968.1"/>
    <property type="molecule type" value="Genomic_DNA"/>
</dbReference>
<organism evidence="2 3">
    <name type="scientific">Xenorhabdus aichiensis</name>
    <dbReference type="NCBI Taxonomy" id="3025874"/>
    <lineage>
        <taxon>Bacteria</taxon>
        <taxon>Pseudomonadati</taxon>
        <taxon>Pseudomonadota</taxon>
        <taxon>Gammaproteobacteria</taxon>
        <taxon>Enterobacterales</taxon>
        <taxon>Morganellaceae</taxon>
        <taxon>Xenorhabdus</taxon>
    </lineage>
</organism>
<accession>A0ABT5MCI3</accession>
<gene>
    <name evidence="1" type="ORF">PSI22_20595</name>
    <name evidence="2" type="ORF">PSI22_20695</name>
</gene>
<evidence type="ECO:0008006" key="4">
    <source>
        <dbReference type="Google" id="ProtNLM"/>
    </source>
</evidence>
<dbReference type="RefSeq" id="WP_273581367.1">
    <property type="nucleotide sequence ID" value="NZ_JAQRFO010000084.1"/>
</dbReference>
<evidence type="ECO:0000313" key="1">
    <source>
        <dbReference type="EMBL" id="MDC9623968.1"/>
    </source>
</evidence>
<reference evidence="2 3" key="1">
    <citation type="submission" date="2023-02" db="EMBL/GenBank/DDBJ databases">
        <title>Entomopathogenic bacteria.</title>
        <authorList>
            <person name="Machado R.A."/>
        </authorList>
    </citation>
    <scope>NUCLEOTIDE SEQUENCE [LARGE SCALE GENOMIC DNA]</scope>
    <source>
        <strain evidence="2 3">XENO-7</strain>
    </source>
</reference>